<evidence type="ECO:0000313" key="2">
    <source>
        <dbReference type="Proteomes" id="UP000053989"/>
    </source>
</evidence>
<protein>
    <submittedName>
        <fullName evidence="1">Uncharacterized protein</fullName>
    </submittedName>
</protein>
<dbReference type="HOGENOM" id="CLU_2759297_0_0_1"/>
<evidence type="ECO:0000313" key="1">
    <source>
        <dbReference type="EMBL" id="KIM64129.1"/>
    </source>
</evidence>
<dbReference type="EMBL" id="KN822030">
    <property type="protein sequence ID" value="KIM64129.1"/>
    <property type="molecule type" value="Genomic_DNA"/>
</dbReference>
<sequence>MYLIQSLVGGPPKATLQHSRTGHGRGTGTTANAYMCCRYPVCRQEPQKSQPHVCSDGDAYAVKSELEVHT</sequence>
<reference evidence="2" key="2">
    <citation type="submission" date="2015-01" db="EMBL/GenBank/DDBJ databases">
        <title>Evolutionary Origins and Diversification of the Mycorrhizal Mutualists.</title>
        <authorList>
            <consortium name="DOE Joint Genome Institute"/>
            <consortium name="Mycorrhizal Genomics Consortium"/>
            <person name="Kohler A."/>
            <person name="Kuo A."/>
            <person name="Nagy L.G."/>
            <person name="Floudas D."/>
            <person name="Copeland A."/>
            <person name="Barry K.W."/>
            <person name="Cichocki N."/>
            <person name="Veneault-Fourrey C."/>
            <person name="LaButti K."/>
            <person name="Lindquist E.A."/>
            <person name="Lipzen A."/>
            <person name="Lundell T."/>
            <person name="Morin E."/>
            <person name="Murat C."/>
            <person name="Riley R."/>
            <person name="Ohm R."/>
            <person name="Sun H."/>
            <person name="Tunlid A."/>
            <person name="Henrissat B."/>
            <person name="Grigoriev I.V."/>
            <person name="Hibbett D.S."/>
            <person name="Martin F."/>
        </authorList>
    </citation>
    <scope>NUCLEOTIDE SEQUENCE [LARGE SCALE GENOMIC DNA]</scope>
    <source>
        <strain evidence="2">Foug A</strain>
    </source>
</reference>
<organism evidence="1 2">
    <name type="scientific">Scleroderma citrinum Foug A</name>
    <dbReference type="NCBI Taxonomy" id="1036808"/>
    <lineage>
        <taxon>Eukaryota</taxon>
        <taxon>Fungi</taxon>
        <taxon>Dikarya</taxon>
        <taxon>Basidiomycota</taxon>
        <taxon>Agaricomycotina</taxon>
        <taxon>Agaricomycetes</taxon>
        <taxon>Agaricomycetidae</taxon>
        <taxon>Boletales</taxon>
        <taxon>Sclerodermatineae</taxon>
        <taxon>Sclerodermataceae</taxon>
        <taxon>Scleroderma</taxon>
    </lineage>
</organism>
<gene>
    <name evidence="1" type="ORF">SCLCIDRAFT_1213530</name>
</gene>
<name>A0A0C3E6T5_9AGAM</name>
<reference evidence="1 2" key="1">
    <citation type="submission" date="2014-04" db="EMBL/GenBank/DDBJ databases">
        <authorList>
            <consortium name="DOE Joint Genome Institute"/>
            <person name="Kuo A."/>
            <person name="Kohler A."/>
            <person name="Nagy L.G."/>
            <person name="Floudas D."/>
            <person name="Copeland A."/>
            <person name="Barry K.W."/>
            <person name="Cichocki N."/>
            <person name="Veneault-Fourrey C."/>
            <person name="LaButti K."/>
            <person name="Lindquist E.A."/>
            <person name="Lipzen A."/>
            <person name="Lundell T."/>
            <person name="Morin E."/>
            <person name="Murat C."/>
            <person name="Sun H."/>
            <person name="Tunlid A."/>
            <person name="Henrissat B."/>
            <person name="Grigoriev I.V."/>
            <person name="Hibbett D.S."/>
            <person name="Martin F."/>
            <person name="Nordberg H.P."/>
            <person name="Cantor M.N."/>
            <person name="Hua S.X."/>
        </authorList>
    </citation>
    <scope>NUCLEOTIDE SEQUENCE [LARGE SCALE GENOMIC DNA]</scope>
    <source>
        <strain evidence="1 2">Foug A</strain>
    </source>
</reference>
<dbReference type="AlphaFoldDB" id="A0A0C3E6T5"/>
<dbReference type="Proteomes" id="UP000053989">
    <property type="component" value="Unassembled WGS sequence"/>
</dbReference>
<proteinExistence type="predicted"/>
<accession>A0A0C3E6T5</accession>
<dbReference type="InParanoid" id="A0A0C3E6T5"/>
<keyword evidence="2" id="KW-1185">Reference proteome</keyword>